<reference evidence="16 17" key="1">
    <citation type="journal article" date="2014" name="Int. J. Syst. Evol. Microbiol.">
        <title>Complete genome sequence of Corynebacterium casei LMG S-19264T (=DSM 44701T), isolated from a smear-ripened cheese.</title>
        <authorList>
            <consortium name="US DOE Joint Genome Institute (JGI-PGF)"/>
            <person name="Walter F."/>
            <person name="Albersmeier A."/>
            <person name="Kalinowski J."/>
            <person name="Ruckert C."/>
        </authorList>
    </citation>
    <scope>NUCLEOTIDE SEQUENCE [LARGE SCALE GENOMIC DNA]</scope>
    <source>
        <strain evidence="16 17">CGMCC 1.12925</strain>
    </source>
</reference>
<evidence type="ECO:0000313" key="17">
    <source>
        <dbReference type="Proteomes" id="UP000599688"/>
    </source>
</evidence>
<dbReference type="GO" id="GO:0051539">
    <property type="term" value="F:4 iron, 4 sulfur cluster binding"/>
    <property type="evidence" value="ECO:0007669"/>
    <property type="project" value="UniProtKB-UniRule"/>
</dbReference>
<dbReference type="NCBIfam" id="TIGR01084">
    <property type="entry name" value="mutY"/>
    <property type="match status" value="1"/>
</dbReference>
<dbReference type="Proteomes" id="UP000599688">
    <property type="component" value="Unassembled WGS sequence"/>
</dbReference>
<protein>
    <recommendedName>
        <fullName evidence="5 14">Adenine DNA glycosylase</fullName>
        <ecNumber evidence="4 14">3.2.2.31</ecNumber>
    </recommendedName>
</protein>
<dbReference type="InterPro" id="IPR044298">
    <property type="entry name" value="MIG/MutY"/>
</dbReference>
<evidence type="ECO:0000313" key="16">
    <source>
        <dbReference type="EMBL" id="GGE04222.1"/>
    </source>
</evidence>
<keyword evidence="7" id="KW-0479">Metal-binding</keyword>
<keyword evidence="17" id="KW-1185">Reference proteome</keyword>
<name>A0A916ZLY4_9FLAO</name>
<dbReference type="InterPro" id="IPR029119">
    <property type="entry name" value="MutY_C"/>
</dbReference>
<keyword evidence="8 14" id="KW-0227">DNA damage</keyword>
<dbReference type="Gene3D" id="3.90.79.10">
    <property type="entry name" value="Nucleoside Triphosphate Pyrophosphohydrolase"/>
    <property type="match status" value="1"/>
</dbReference>
<dbReference type="PANTHER" id="PTHR42944:SF1">
    <property type="entry name" value="ADENINE DNA GLYCOSYLASE"/>
    <property type="match status" value="1"/>
</dbReference>
<dbReference type="InterPro" id="IPR003265">
    <property type="entry name" value="HhH-GPD_domain"/>
</dbReference>
<dbReference type="GO" id="GO:0034039">
    <property type="term" value="F:8-oxo-7,8-dihydroguanine DNA N-glycosylase activity"/>
    <property type="evidence" value="ECO:0007669"/>
    <property type="project" value="TreeGrafter"/>
</dbReference>
<dbReference type="RefSeq" id="WP_188404917.1">
    <property type="nucleotide sequence ID" value="NZ_BMGL01000001.1"/>
</dbReference>
<keyword evidence="12" id="KW-0234">DNA repair</keyword>
<accession>A0A916ZLY4</accession>
<dbReference type="GO" id="GO:0006298">
    <property type="term" value="P:mismatch repair"/>
    <property type="evidence" value="ECO:0007669"/>
    <property type="project" value="TreeGrafter"/>
</dbReference>
<dbReference type="EMBL" id="BMGL01000001">
    <property type="protein sequence ID" value="GGE04222.1"/>
    <property type="molecule type" value="Genomic_DNA"/>
</dbReference>
<evidence type="ECO:0000256" key="6">
    <source>
        <dbReference type="ARBA" id="ARBA00022485"/>
    </source>
</evidence>
<evidence type="ECO:0000256" key="9">
    <source>
        <dbReference type="ARBA" id="ARBA00022801"/>
    </source>
</evidence>
<evidence type="ECO:0000256" key="11">
    <source>
        <dbReference type="ARBA" id="ARBA00023014"/>
    </source>
</evidence>
<dbReference type="SMART" id="SM00478">
    <property type="entry name" value="ENDO3c"/>
    <property type="match status" value="1"/>
</dbReference>
<dbReference type="InterPro" id="IPR023170">
    <property type="entry name" value="HhH_base_excis_C"/>
</dbReference>
<organism evidence="16 17">
    <name type="scientific">Psychroflexus salis</name>
    <dbReference type="NCBI Taxonomy" id="1526574"/>
    <lineage>
        <taxon>Bacteria</taxon>
        <taxon>Pseudomonadati</taxon>
        <taxon>Bacteroidota</taxon>
        <taxon>Flavobacteriia</taxon>
        <taxon>Flavobacteriales</taxon>
        <taxon>Flavobacteriaceae</taxon>
        <taxon>Psychroflexus</taxon>
    </lineage>
</organism>
<evidence type="ECO:0000256" key="14">
    <source>
        <dbReference type="RuleBase" id="RU365096"/>
    </source>
</evidence>
<comment type="similarity">
    <text evidence="3 14">Belongs to the Nth/MutY family.</text>
</comment>
<evidence type="ECO:0000256" key="4">
    <source>
        <dbReference type="ARBA" id="ARBA00012045"/>
    </source>
</evidence>
<dbReference type="GO" id="GO:0000701">
    <property type="term" value="F:purine-specific mismatch base pair DNA N-glycosylase activity"/>
    <property type="evidence" value="ECO:0007669"/>
    <property type="project" value="UniProtKB-EC"/>
</dbReference>
<keyword evidence="10 14" id="KW-0408">Iron</keyword>
<evidence type="ECO:0000256" key="7">
    <source>
        <dbReference type="ARBA" id="ARBA00022723"/>
    </source>
</evidence>
<keyword evidence="6" id="KW-0004">4Fe-4S</keyword>
<sequence length="351" mass="40612">MFFSKQITQWYTTHKRDLPWRNTKEAYPIWLSEIMLQQTRVDQGLPYFLKFLEHFPKVENLAEATEEKVLKLWQGLGYYSRARNLHATAKYITENLNGEFPNTKDSLLQLKGVGDYTSSAIASFAFNEATPVVDGNVNRVLSRYFGIDLPVNESAGQNLIKEKAIEVLDKKNPALHNQAIMEFGALQCKPKNPYCHICPLQSKCVAYQQGMVERLPVKIKKTKVQTRFLNYFVLIDPNQNTIVQQRKGKGIWENLFEFPVAEFSKKPKLIEVEKEMRSIFPIEISSTEKANLKPVIHLLSHRKLIADFYILKIQSLQKNTFQKNQKLLNLSELETVPVPVLMANFIKEYLL</sequence>
<dbReference type="SUPFAM" id="SSF55811">
    <property type="entry name" value="Nudix"/>
    <property type="match status" value="1"/>
</dbReference>
<keyword evidence="9" id="KW-0378">Hydrolase</keyword>
<dbReference type="CDD" id="cd03431">
    <property type="entry name" value="NUDIX_DNA_Glycosylase_C-MutY"/>
    <property type="match status" value="1"/>
</dbReference>
<comment type="catalytic activity">
    <reaction evidence="1 14">
        <text>Hydrolyzes free adenine bases from 7,8-dihydro-8-oxoguanine:adenine mismatched double-stranded DNA, leaving an apurinic site.</text>
        <dbReference type="EC" id="3.2.2.31"/>
    </reaction>
</comment>
<dbReference type="Pfam" id="PF14815">
    <property type="entry name" value="NUDIX_4"/>
    <property type="match status" value="1"/>
</dbReference>
<dbReference type="Pfam" id="PF00730">
    <property type="entry name" value="HhH-GPD"/>
    <property type="match status" value="1"/>
</dbReference>
<evidence type="ECO:0000259" key="15">
    <source>
        <dbReference type="SMART" id="SM00478"/>
    </source>
</evidence>
<dbReference type="GO" id="GO:0046872">
    <property type="term" value="F:metal ion binding"/>
    <property type="evidence" value="ECO:0007669"/>
    <property type="project" value="UniProtKB-UniRule"/>
</dbReference>
<evidence type="ECO:0000256" key="10">
    <source>
        <dbReference type="ARBA" id="ARBA00023004"/>
    </source>
</evidence>
<dbReference type="InterPro" id="IPR011257">
    <property type="entry name" value="DNA_glycosylase"/>
</dbReference>
<dbReference type="CDD" id="cd00056">
    <property type="entry name" value="ENDO3c"/>
    <property type="match status" value="1"/>
</dbReference>
<evidence type="ECO:0000256" key="2">
    <source>
        <dbReference type="ARBA" id="ARBA00002933"/>
    </source>
</evidence>
<dbReference type="InterPro" id="IPR005760">
    <property type="entry name" value="A/G_AdeGlyc_MutY"/>
</dbReference>
<feature type="domain" description="HhH-GPD" evidence="15">
    <location>
        <begin position="35"/>
        <end position="186"/>
    </location>
</feature>
<gene>
    <name evidence="16" type="primary">mutY</name>
    <name evidence="16" type="ORF">GCM10010831_02290</name>
</gene>
<dbReference type="GO" id="GO:0006284">
    <property type="term" value="P:base-excision repair"/>
    <property type="evidence" value="ECO:0007669"/>
    <property type="project" value="UniProtKB-UniRule"/>
</dbReference>
<comment type="cofactor">
    <cofactor evidence="14">
        <name>[4Fe-4S] cluster</name>
        <dbReference type="ChEBI" id="CHEBI:49883"/>
    </cofactor>
    <text evidence="14">Binds 1 [4Fe-4S] cluster.</text>
</comment>
<dbReference type="EC" id="3.2.2.31" evidence="4 14"/>
<dbReference type="FunFam" id="1.10.340.30:FF:000002">
    <property type="entry name" value="Adenine DNA glycosylase"/>
    <property type="match status" value="1"/>
</dbReference>
<keyword evidence="11" id="KW-0411">Iron-sulfur</keyword>
<dbReference type="SUPFAM" id="SSF48150">
    <property type="entry name" value="DNA-glycosylase"/>
    <property type="match status" value="1"/>
</dbReference>
<dbReference type="GO" id="GO:0032357">
    <property type="term" value="F:oxidized purine DNA binding"/>
    <property type="evidence" value="ECO:0007669"/>
    <property type="project" value="TreeGrafter"/>
</dbReference>
<comment type="caution">
    <text evidence="16">The sequence shown here is derived from an EMBL/GenBank/DDBJ whole genome shotgun (WGS) entry which is preliminary data.</text>
</comment>
<dbReference type="AlphaFoldDB" id="A0A916ZLY4"/>
<evidence type="ECO:0000256" key="1">
    <source>
        <dbReference type="ARBA" id="ARBA00000843"/>
    </source>
</evidence>
<evidence type="ECO:0000256" key="8">
    <source>
        <dbReference type="ARBA" id="ARBA00022763"/>
    </source>
</evidence>
<dbReference type="PANTHER" id="PTHR42944">
    <property type="entry name" value="ADENINE DNA GLYCOSYLASE"/>
    <property type="match status" value="1"/>
</dbReference>
<dbReference type="GO" id="GO:0035485">
    <property type="term" value="F:adenine/guanine mispair binding"/>
    <property type="evidence" value="ECO:0007669"/>
    <property type="project" value="TreeGrafter"/>
</dbReference>
<dbReference type="Gene3D" id="1.10.1670.10">
    <property type="entry name" value="Helix-hairpin-Helix base-excision DNA repair enzymes (C-terminal)"/>
    <property type="match status" value="1"/>
</dbReference>
<evidence type="ECO:0000256" key="12">
    <source>
        <dbReference type="ARBA" id="ARBA00023204"/>
    </source>
</evidence>
<evidence type="ECO:0000256" key="13">
    <source>
        <dbReference type="ARBA" id="ARBA00023295"/>
    </source>
</evidence>
<evidence type="ECO:0000256" key="3">
    <source>
        <dbReference type="ARBA" id="ARBA00008343"/>
    </source>
</evidence>
<proteinExistence type="inferred from homology"/>
<comment type="function">
    <text evidence="2">Adenine glycosylase active on G-A mispairs. MutY also corrects error-prone DNA synthesis past GO lesions which are due to the oxidatively damaged form of guanine: 7,8-dihydro-8-oxoguanine (8-oxo-dGTP).</text>
</comment>
<dbReference type="Gene3D" id="1.10.340.30">
    <property type="entry name" value="Hypothetical protein, domain 2"/>
    <property type="match status" value="1"/>
</dbReference>
<evidence type="ECO:0000256" key="5">
    <source>
        <dbReference type="ARBA" id="ARBA00022023"/>
    </source>
</evidence>
<dbReference type="InterPro" id="IPR015797">
    <property type="entry name" value="NUDIX_hydrolase-like_dom_sf"/>
</dbReference>
<keyword evidence="13 14" id="KW-0326">Glycosidase</keyword>